<proteinExistence type="predicted"/>
<dbReference type="InterPro" id="IPR001322">
    <property type="entry name" value="Lamin_tail_dom"/>
</dbReference>
<dbReference type="InterPro" id="IPR036415">
    <property type="entry name" value="Lamin_tail_dom_sf"/>
</dbReference>
<reference evidence="3" key="1">
    <citation type="submission" date="2020-12" db="EMBL/GenBank/DDBJ databases">
        <authorList>
            <person name="Iha C."/>
        </authorList>
    </citation>
    <scope>NUCLEOTIDE SEQUENCE</scope>
</reference>
<accession>A0A8S1IQ53</accession>
<gene>
    <name evidence="3" type="ORF">OSTQU699_LOCUS2614</name>
</gene>
<dbReference type="Proteomes" id="UP000708148">
    <property type="component" value="Unassembled WGS sequence"/>
</dbReference>
<evidence type="ECO:0000313" key="4">
    <source>
        <dbReference type="Proteomes" id="UP000708148"/>
    </source>
</evidence>
<dbReference type="PANTHER" id="PTHR40050:SF1">
    <property type="entry name" value="INNER SPORE COAT PROTEIN H"/>
    <property type="match status" value="1"/>
</dbReference>
<dbReference type="AlphaFoldDB" id="A0A8S1IQ53"/>
<protein>
    <recommendedName>
        <fullName evidence="2">LTD domain-containing protein</fullName>
    </recommendedName>
</protein>
<dbReference type="Pfam" id="PF00932">
    <property type="entry name" value="LTD"/>
    <property type="match status" value="1"/>
</dbReference>
<sequence length="1062" mass="118427">MQSPCALFSASSTSCSLPVPSRHRGLLHSPRLRPKFGFKFGSSWTSLRDQATASPVPWASNLQPAPRLSGGEQAGPRRGRWWSAVVRFAGRWPPTAMQWRGAWIWWSAALALWTQAAMVSPQGLDLGGNGDECGSGQVFPVEHDGAFLVGCSAFGGENWCRRQDGSFVLCPELPIEQEIQDVPEPSRKPPRRKKAAGQPIPDDSDISPNVRLESTPGLTVTITEIMAVNDRYLPDDEGQFPDWIEIHNAESFDISLKDWSITDDPDEPRKWLFPDLTFVGGGYYVLFASGKDRSTNANALHTNFRLKSDGEYIALVRPDGTIATAISNEYPRQLPNISYGIPDLTAFPEADKLQNVFTFLSRPTPAEPNSEPLQRGPYISSVLHEHGEEMPPEGEDLTITAFVAEHLHPVQQIFLTYRVNYGEEAAVEMLNSGNHVFTTVIPAATFTASDMVRWFVTGVDTEGNESRDPPLLPEEYPVYYGTVIADPSVKSDLPILHWYSFDPALATSQEGGQGSLYYEGRFYDNVLSRRRGVTALTWPKPKIKFDFKGKVFKLTDHRSVEEFNLQSFWEEPGEDTYLREPVAFQVMREAGVPAPQSFHVHVRQNGVYYGLFAFVEQIDDSFLEKNGRSVAGMLFKATSEQSNLRWDVKQDDLRFYYRKGNRVQVDDWWALYGLNQALGGGGTISRSLFVLEYLDLPEIINYMAVNNLLLNQDRCTKNFYIYRDAITERWSILPWDTESAMGISSGLGGVPAPDYCVLVCEQWNSPLYCDSDHPQDIPLQSGFVPGGFGVAGSGVAGSGVAESGAAGRRLSQTLQQRMQPREYPVPTAAEYDADLTFTPAETGPRGNYHHLDDAILDLPVTRTMYVRRLRTLMDQFLNGRLKEIIDDYYNLIRKEAVKDNKQWGVTDDVTALDKGYQQLIEEQLPTRYTQLYETYGPFGVVPLIPEAQPEAPQMQIVGVDLAQENLLEQYIQIYNPNAFAVDMSSWKLLGSALYVFPPGTVALPESNLLLSPSIPAFRNRPVSPRGGEGHFVLGTYTAIQRSAAITLTLTTDTGAQVSTFAT</sequence>
<feature type="region of interest" description="Disordered" evidence="1">
    <location>
        <begin position="179"/>
        <end position="213"/>
    </location>
</feature>
<evidence type="ECO:0000256" key="1">
    <source>
        <dbReference type="SAM" id="MobiDB-lite"/>
    </source>
</evidence>
<dbReference type="OrthoDB" id="544728at2759"/>
<dbReference type="InterPro" id="IPR014867">
    <property type="entry name" value="Spore_coat_CotH_CotH2/3/7"/>
</dbReference>
<dbReference type="EMBL" id="CAJHUC010000632">
    <property type="protein sequence ID" value="CAD7697253.1"/>
    <property type="molecule type" value="Genomic_DNA"/>
</dbReference>
<dbReference type="PROSITE" id="PS51841">
    <property type="entry name" value="LTD"/>
    <property type="match status" value="1"/>
</dbReference>
<organism evidence="3 4">
    <name type="scientific">Ostreobium quekettii</name>
    <dbReference type="NCBI Taxonomy" id="121088"/>
    <lineage>
        <taxon>Eukaryota</taxon>
        <taxon>Viridiplantae</taxon>
        <taxon>Chlorophyta</taxon>
        <taxon>core chlorophytes</taxon>
        <taxon>Ulvophyceae</taxon>
        <taxon>TCBD clade</taxon>
        <taxon>Bryopsidales</taxon>
        <taxon>Ostreobineae</taxon>
        <taxon>Ostreobiaceae</taxon>
        <taxon>Ostreobium</taxon>
    </lineage>
</organism>
<feature type="domain" description="LTD" evidence="2">
    <location>
        <begin position="206"/>
        <end position="332"/>
    </location>
</feature>
<keyword evidence="4" id="KW-1185">Reference proteome</keyword>
<dbReference type="PANTHER" id="PTHR40050">
    <property type="entry name" value="INNER SPORE COAT PROTEIN H"/>
    <property type="match status" value="1"/>
</dbReference>
<evidence type="ECO:0000313" key="3">
    <source>
        <dbReference type="EMBL" id="CAD7697253.1"/>
    </source>
</evidence>
<name>A0A8S1IQ53_9CHLO</name>
<dbReference type="Pfam" id="PF08757">
    <property type="entry name" value="CotH"/>
    <property type="match status" value="1"/>
</dbReference>
<evidence type="ECO:0000259" key="2">
    <source>
        <dbReference type="PROSITE" id="PS51841"/>
    </source>
</evidence>
<comment type="caution">
    <text evidence="3">The sequence shown here is derived from an EMBL/GenBank/DDBJ whole genome shotgun (WGS) entry which is preliminary data.</text>
</comment>
<dbReference type="SUPFAM" id="SSF74853">
    <property type="entry name" value="Lamin A/C globular tail domain"/>
    <property type="match status" value="1"/>
</dbReference>